<comment type="caution">
    <text evidence="1">The sequence shown here is derived from an EMBL/GenBank/DDBJ whole genome shotgun (WGS) entry which is preliminary data.</text>
</comment>
<gene>
    <name evidence="1" type="ORF">EEDITHA_LOCUS628</name>
</gene>
<organism evidence="1 2">
    <name type="scientific">Euphydryas editha</name>
    <name type="common">Edith's checkerspot</name>
    <dbReference type="NCBI Taxonomy" id="104508"/>
    <lineage>
        <taxon>Eukaryota</taxon>
        <taxon>Metazoa</taxon>
        <taxon>Ecdysozoa</taxon>
        <taxon>Arthropoda</taxon>
        <taxon>Hexapoda</taxon>
        <taxon>Insecta</taxon>
        <taxon>Pterygota</taxon>
        <taxon>Neoptera</taxon>
        <taxon>Endopterygota</taxon>
        <taxon>Lepidoptera</taxon>
        <taxon>Glossata</taxon>
        <taxon>Ditrysia</taxon>
        <taxon>Papilionoidea</taxon>
        <taxon>Nymphalidae</taxon>
        <taxon>Nymphalinae</taxon>
        <taxon>Euphydryas</taxon>
    </lineage>
</organism>
<name>A0AAU9TAB3_EUPED</name>
<keyword evidence="2" id="KW-1185">Reference proteome</keyword>
<dbReference type="AlphaFoldDB" id="A0AAU9TAB3"/>
<evidence type="ECO:0000313" key="2">
    <source>
        <dbReference type="Proteomes" id="UP001153954"/>
    </source>
</evidence>
<proteinExistence type="predicted"/>
<protein>
    <submittedName>
        <fullName evidence="1">Uncharacterized protein</fullName>
    </submittedName>
</protein>
<evidence type="ECO:0000313" key="1">
    <source>
        <dbReference type="EMBL" id="CAH2084016.1"/>
    </source>
</evidence>
<accession>A0AAU9TAB3</accession>
<reference evidence="1" key="1">
    <citation type="submission" date="2022-03" db="EMBL/GenBank/DDBJ databases">
        <authorList>
            <person name="Tunstrom K."/>
        </authorList>
    </citation>
    <scope>NUCLEOTIDE SEQUENCE</scope>
</reference>
<dbReference type="EMBL" id="CAKOGL010000002">
    <property type="protein sequence ID" value="CAH2084016.1"/>
    <property type="molecule type" value="Genomic_DNA"/>
</dbReference>
<sequence>MGETVSKTLGAIALLEGSADFTQEQTEIYRNSRNYAACDSAEILADHLEKQFTHNPPNLTYTNIVQHHESMVLVILSAQTLWLWREYDLYVRASENDFTYS</sequence>
<dbReference type="Proteomes" id="UP001153954">
    <property type="component" value="Unassembled WGS sequence"/>
</dbReference>